<keyword evidence="2" id="KW-1185">Reference proteome</keyword>
<proteinExistence type="predicted"/>
<accession>A0A5N5X2J4</accession>
<dbReference type="OrthoDB" id="4363600at2759"/>
<reference evidence="1 2" key="1">
    <citation type="submission" date="2019-04" db="EMBL/GenBank/DDBJ databases">
        <title>Friends and foes A comparative genomics study of 23 Aspergillus species from section Flavi.</title>
        <authorList>
            <consortium name="DOE Joint Genome Institute"/>
            <person name="Kjaerbolling I."/>
            <person name="Vesth T."/>
            <person name="Frisvad J.C."/>
            <person name="Nybo J.L."/>
            <person name="Theobald S."/>
            <person name="Kildgaard S."/>
            <person name="Isbrandt T."/>
            <person name="Kuo A."/>
            <person name="Sato A."/>
            <person name="Lyhne E.K."/>
            <person name="Kogle M.E."/>
            <person name="Wiebenga A."/>
            <person name="Kun R.S."/>
            <person name="Lubbers R.J."/>
            <person name="Makela M.R."/>
            <person name="Barry K."/>
            <person name="Chovatia M."/>
            <person name="Clum A."/>
            <person name="Daum C."/>
            <person name="Haridas S."/>
            <person name="He G."/>
            <person name="LaButti K."/>
            <person name="Lipzen A."/>
            <person name="Mondo S."/>
            <person name="Riley R."/>
            <person name="Salamov A."/>
            <person name="Simmons B.A."/>
            <person name="Magnuson J.K."/>
            <person name="Henrissat B."/>
            <person name="Mortensen U.H."/>
            <person name="Larsen T.O."/>
            <person name="Devries R.P."/>
            <person name="Grigoriev I.V."/>
            <person name="Machida M."/>
            <person name="Baker S.E."/>
            <person name="Andersen M.R."/>
        </authorList>
    </citation>
    <scope>NUCLEOTIDE SEQUENCE [LARGE SCALE GENOMIC DNA]</scope>
    <source>
        <strain evidence="1 2">CBS 151.66</strain>
    </source>
</reference>
<gene>
    <name evidence="1" type="ORF">BDV29DRAFT_113605</name>
</gene>
<name>A0A5N5X2J4_9EURO</name>
<organism evidence="1 2">
    <name type="scientific">Aspergillus leporis</name>
    <dbReference type="NCBI Taxonomy" id="41062"/>
    <lineage>
        <taxon>Eukaryota</taxon>
        <taxon>Fungi</taxon>
        <taxon>Dikarya</taxon>
        <taxon>Ascomycota</taxon>
        <taxon>Pezizomycotina</taxon>
        <taxon>Eurotiomycetes</taxon>
        <taxon>Eurotiomycetidae</taxon>
        <taxon>Eurotiales</taxon>
        <taxon>Aspergillaceae</taxon>
        <taxon>Aspergillus</taxon>
        <taxon>Aspergillus subgen. Circumdati</taxon>
    </lineage>
</organism>
<protein>
    <submittedName>
        <fullName evidence="1">Uncharacterized protein</fullName>
    </submittedName>
</protein>
<evidence type="ECO:0000313" key="1">
    <source>
        <dbReference type="EMBL" id="KAB8075023.1"/>
    </source>
</evidence>
<dbReference type="AlphaFoldDB" id="A0A5N5X2J4"/>
<sequence>MPYKIDCSAARKKPDSSVFKLKRSWGKVFEDDPITPPDIGQTFFDEGNLHHAPKIELLEESVSDLSEVESATSADSEDKGPRDEPPTYIVTHPWEIVDYHLYLCSVEKGKDTHARRNGLFVFDGIDCRPIYYNELFEERAFDQCNIGEEPQFLFWVLPIADLGPSFNGRHYVLGFDYKRRTLFARHFDWIPNKTDDIWCVWELGFTMYSVTIPDLVILLESGLSDDVHVGLGLLSSSPYCMALGTSDDPGMEIVITILFCQWVLDFAEAIFEQDEDTMKIFKERLAHYVEECRVILARASYRAWFASRDGYTKKAYQRNSSINKFTSDLFIFSKSVESGSLKNRSWRAPGLETCNMLRRKDRAQRRAETERQLESLFIIPETDTPPETPEKYFERMLARSKESLIALYPAGPPRTPSPHQDGSVPPYCGSPMSPGIVKAKEADEDFEVTDFHKIPLPLLLKQIIDLVEARPELDSADHRVRFGELLSKLGIGVQRKHIQDFSKILNLGYENDSWELEVRSTIKPKASLVHHLCFDPKID</sequence>
<evidence type="ECO:0000313" key="2">
    <source>
        <dbReference type="Proteomes" id="UP000326565"/>
    </source>
</evidence>
<dbReference type="EMBL" id="ML732200">
    <property type="protein sequence ID" value="KAB8075023.1"/>
    <property type="molecule type" value="Genomic_DNA"/>
</dbReference>
<dbReference type="Proteomes" id="UP000326565">
    <property type="component" value="Unassembled WGS sequence"/>
</dbReference>